<reference evidence="1" key="1">
    <citation type="submission" date="2020-08" db="EMBL/GenBank/DDBJ databases">
        <title>Genome public.</title>
        <authorList>
            <person name="Liu C."/>
            <person name="Sun Q."/>
        </authorList>
    </citation>
    <scope>NUCLEOTIDE SEQUENCE</scope>
    <source>
        <strain evidence="1">BX21</strain>
    </source>
</reference>
<keyword evidence="2" id="KW-1185">Reference proteome</keyword>
<name>A0A926ENH0_9FIRM</name>
<sequence length="100" mass="11723">MLFSIFLLCYTKNKELIYLSKVIIECNSLIEKYKLDKEVILKQLEVINIKENKDFILTYSKDFKFTLVGEIKDNSIILTNIIKAIAYKKVDNSDILNIIK</sequence>
<proteinExistence type="predicted"/>
<dbReference type="EMBL" id="JACRTG010000002">
    <property type="protein sequence ID" value="MBC8586743.1"/>
    <property type="molecule type" value="Genomic_DNA"/>
</dbReference>
<organism evidence="1 2">
    <name type="scientific">Paratissierella segnis</name>
    <dbReference type="NCBI Taxonomy" id="2763679"/>
    <lineage>
        <taxon>Bacteria</taxon>
        <taxon>Bacillati</taxon>
        <taxon>Bacillota</taxon>
        <taxon>Tissierellia</taxon>
        <taxon>Tissierellales</taxon>
        <taxon>Tissierellaceae</taxon>
        <taxon>Paratissierella</taxon>
    </lineage>
</organism>
<dbReference type="AlphaFoldDB" id="A0A926ENH0"/>
<dbReference type="Proteomes" id="UP000601171">
    <property type="component" value="Unassembled WGS sequence"/>
</dbReference>
<accession>A0A926ENH0</accession>
<comment type="caution">
    <text evidence="1">The sequence shown here is derived from an EMBL/GenBank/DDBJ whole genome shotgun (WGS) entry which is preliminary data.</text>
</comment>
<protein>
    <submittedName>
        <fullName evidence="1">Uncharacterized protein</fullName>
    </submittedName>
</protein>
<evidence type="ECO:0000313" key="2">
    <source>
        <dbReference type="Proteomes" id="UP000601171"/>
    </source>
</evidence>
<evidence type="ECO:0000313" key="1">
    <source>
        <dbReference type="EMBL" id="MBC8586743.1"/>
    </source>
</evidence>
<gene>
    <name evidence="1" type="ORF">H8707_00595</name>
</gene>